<keyword evidence="3" id="KW-1185">Reference proteome</keyword>
<feature type="region of interest" description="Disordered" evidence="1">
    <location>
        <begin position="73"/>
        <end position="94"/>
    </location>
</feature>
<dbReference type="Proteomes" id="UP001055286">
    <property type="component" value="Unassembled WGS sequence"/>
</dbReference>
<name>A0AA37M958_9HYPH</name>
<evidence type="ECO:0000256" key="1">
    <source>
        <dbReference type="SAM" id="MobiDB-lite"/>
    </source>
</evidence>
<dbReference type="EMBL" id="BPQJ01000082">
    <property type="protein sequence ID" value="GJD66821.1"/>
    <property type="molecule type" value="Genomic_DNA"/>
</dbReference>
<proteinExistence type="predicted"/>
<evidence type="ECO:0000313" key="2">
    <source>
        <dbReference type="EMBL" id="GJD66821.1"/>
    </source>
</evidence>
<dbReference type="RefSeq" id="WP_309296484.1">
    <property type="nucleotide sequence ID" value="NZ_BPQJ01000082.1"/>
</dbReference>
<sequence length="94" mass="11035">MQSLFRALVLLARWRAWGERHGGWMRRRNDRRRAYKTADTLGISLNRVVNRGDRISNFVDQVRFFDQPHPAIERHEDSVHSQAGRILSGREGSH</sequence>
<dbReference type="AlphaFoldDB" id="A0AA37M958"/>
<protein>
    <submittedName>
        <fullName evidence="2">Uncharacterized protein</fullName>
    </submittedName>
</protein>
<gene>
    <name evidence="2" type="ORF">MPEAHAMD_7020</name>
</gene>
<evidence type="ECO:0000313" key="3">
    <source>
        <dbReference type="Proteomes" id="UP001055286"/>
    </source>
</evidence>
<accession>A0AA37M958</accession>
<reference evidence="2" key="2">
    <citation type="submission" date="2021-08" db="EMBL/GenBank/DDBJ databases">
        <authorList>
            <person name="Tani A."/>
            <person name="Ola A."/>
            <person name="Ogura Y."/>
            <person name="Katsura K."/>
            <person name="Hayashi T."/>
        </authorList>
    </citation>
    <scope>NUCLEOTIDE SEQUENCE</scope>
    <source>
        <strain evidence="2">JCM 32048</strain>
    </source>
</reference>
<comment type="caution">
    <text evidence="2">The sequence shown here is derived from an EMBL/GenBank/DDBJ whole genome shotgun (WGS) entry which is preliminary data.</text>
</comment>
<reference evidence="2" key="1">
    <citation type="journal article" date="2016" name="Front. Microbiol.">
        <title>Genome Sequence of the Piezophilic, Mesophilic Sulfate-Reducing Bacterium Desulfovibrio indicus J2T.</title>
        <authorList>
            <person name="Cao J."/>
            <person name="Maignien L."/>
            <person name="Shao Z."/>
            <person name="Alain K."/>
            <person name="Jebbar M."/>
        </authorList>
    </citation>
    <scope>NUCLEOTIDE SEQUENCE</scope>
    <source>
        <strain evidence="2">JCM 32048</strain>
    </source>
</reference>
<organism evidence="2 3">
    <name type="scientific">Methylobacterium frigidaeris</name>
    <dbReference type="NCBI Taxonomy" id="2038277"/>
    <lineage>
        <taxon>Bacteria</taxon>
        <taxon>Pseudomonadati</taxon>
        <taxon>Pseudomonadota</taxon>
        <taxon>Alphaproteobacteria</taxon>
        <taxon>Hyphomicrobiales</taxon>
        <taxon>Methylobacteriaceae</taxon>
        <taxon>Methylobacterium</taxon>
    </lineage>
</organism>